<gene>
    <name evidence="3" type="ORF">DO021_20110</name>
    <name evidence="2" type="ORF">EYB58_06470</name>
</gene>
<proteinExistence type="predicted"/>
<dbReference type="EMBL" id="QLNI01000056">
    <property type="protein sequence ID" value="RAM00233.1"/>
    <property type="molecule type" value="Genomic_DNA"/>
</dbReference>
<sequence length="135" mass="14833">MEKIKPYTLILSAVLLISLSLPLNADTKAGEQSMANNSVFNEPTYSILDPRSRAPEVKYQGLNPRLNTLDGKKVMVVNLHGGNEEVMEALAIDLQAAVPASNVEYYAVKGKWSTLEPEDWTKMLSGDAVILGHNY</sequence>
<reference evidence="2 5" key="2">
    <citation type="submission" date="2019-02" db="EMBL/GenBank/DDBJ databases">
        <title>Complete genome sequence of Desulfobacter hydrogenophilus AcRS1.</title>
        <authorList>
            <person name="Marietou A."/>
            <person name="Lund M.B."/>
            <person name="Marshall I.P.G."/>
            <person name="Schreiber L."/>
            <person name="Jorgensen B."/>
        </authorList>
    </citation>
    <scope>NUCLEOTIDE SEQUENCE [LARGE SCALE GENOMIC DNA]</scope>
    <source>
        <strain evidence="2 5">AcRS1</strain>
    </source>
</reference>
<evidence type="ECO:0000313" key="5">
    <source>
        <dbReference type="Proteomes" id="UP000293902"/>
    </source>
</evidence>
<organism evidence="3 4">
    <name type="scientific">Desulfobacter hydrogenophilus</name>
    <dbReference type="NCBI Taxonomy" id="2291"/>
    <lineage>
        <taxon>Bacteria</taxon>
        <taxon>Pseudomonadati</taxon>
        <taxon>Thermodesulfobacteriota</taxon>
        <taxon>Desulfobacteria</taxon>
        <taxon>Desulfobacterales</taxon>
        <taxon>Desulfobacteraceae</taxon>
        <taxon>Desulfobacter</taxon>
    </lineage>
</organism>
<dbReference type="EMBL" id="CP036313">
    <property type="protein sequence ID" value="QBH12591.1"/>
    <property type="molecule type" value="Genomic_DNA"/>
</dbReference>
<evidence type="ECO:0000313" key="2">
    <source>
        <dbReference type="EMBL" id="QBH12591.1"/>
    </source>
</evidence>
<evidence type="ECO:0000313" key="3">
    <source>
        <dbReference type="EMBL" id="RAM00233.1"/>
    </source>
</evidence>
<reference evidence="3 4" key="1">
    <citation type="submission" date="2018-06" db="EMBL/GenBank/DDBJ databases">
        <title>Complete Genome Sequence of Desulfobacter hydrogenophilus (DSM3380).</title>
        <authorList>
            <person name="Marietou A."/>
            <person name="Schreiber L."/>
            <person name="Marshall I."/>
            <person name="Jorgensen B."/>
        </authorList>
    </citation>
    <scope>NUCLEOTIDE SEQUENCE [LARGE SCALE GENOMIC DNA]</scope>
    <source>
        <strain evidence="3 4">DSM 3380</strain>
    </source>
</reference>
<dbReference type="Proteomes" id="UP000293902">
    <property type="component" value="Chromosome"/>
</dbReference>
<name>A0A328FAW5_9BACT</name>
<accession>A0A328FAW5</accession>
<keyword evidence="5" id="KW-1185">Reference proteome</keyword>
<feature type="signal peptide" evidence="1">
    <location>
        <begin position="1"/>
        <end position="25"/>
    </location>
</feature>
<evidence type="ECO:0000313" key="4">
    <source>
        <dbReference type="Proteomes" id="UP000248798"/>
    </source>
</evidence>
<protein>
    <submittedName>
        <fullName evidence="3">Uncharacterized protein</fullName>
    </submittedName>
</protein>
<feature type="chain" id="PRO_5030062898" evidence="1">
    <location>
        <begin position="26"/>
        <end position="135"/>
    </location>
</feature>
<dbReference type="RefSeq" id="WP_111960009.1">
    <property type="nucleotide sequence ID" value="NZ_CP036313.1"/>
</dbReference>
<keyword evidence="1" id="KW-0732">Signal</keyword>
<dbReference type="AlphaFoldDB" id="A0A328FAW5"/>
<evidence type="ECO:0000256" key="1">
    <source>
        <dbReference type="SAM" id="SignalP"/>
    </source>
</evidence>
<dbReference type="Proteomes" id="UP000248798">
    <property type="component" value="Unassembled WGS sequence"/>
</dbReference>